<dbReference type="SUPFAM" id="SSF101386">
    <property type="entry name" value="all-alpha NTP pyrophosphatases"/>
    <property type="match status" value="1"/>
</dbReference>
<organism evidence="1 2">
    <name type="scientific">Parageobacillus genomosp. 1</name>
    <dbReference type="NCBI Taxonomy" id="1295642"/>
    <lineage>
        <taxon>Bacteria</taxon>
        <taxon>Bacillati</taxon>
        <taxon>Bacillota</taxon>
        <taxon>Bacilli</taxon>
        <taxon>Bacillales</taxon>
        <taxon>Anoxybacillaceae</taxon>
        <taxon>Parageobacillus</taxon>
    </lineage>
</organism>
<comment type="caution">
    <text evidence="1">The sequence shown here is derived from an EMBL/GenBank/DDBJ whole genome shotgun (WGS) entry which is preliminary data.</text>
</comment>
<dbReference type="Proteomes" id="UP000023566">
    <property type="component" value="Chromosome"/>
</dbReference>
<accession>A0ABC9VGF4</accession>
<dbReference type="AlphaFoldDB" id="A0ABC9VGF4"/>
<protein>
    <submittedName>
        <fullName evidence="1">dUTPase</fullName>
    </submittedName>
</protein>
<name>A0ABC9VGF4_9BACL</name>
<dbReference type="InterPro" id="IPR016947">
    <property type="entry name" value="UCP030140"/>
</dbReference>
<dbReference type="Gene3D" id="1.10.4010.10">
    <property type="entry name" value="Type II deoxyuridine triphosphatase"/>
    <property type="match status" value="1"/>
</dbReference>
<dbReference type="Pfam" id="PF08761">
    <property type="entry name" value="dUTPase_2"/>
    <property type="match status" value="1"/>
</dbReference>
<dbReference type="InterPro" id="IPR014871">
    <property type="entry name" value="dUTPase/dCTP_pyrophosphatase"/>
</dbReference>
<dbReference type="PIRSF" id="PIRSF030140">
    <property type="entry name" value="UCP030140"/>
    <property type="match status" value="1"/>
</dbReference>
<reference evidence="1 2" key="1">
    <citation type="journal article" date="2014" name="Appl. Microbiol. Biotechnol.">
        <title>Transformable facultative thermophile Geobacillus stearothermophilus NUB3621 as a host strain for metabolic engineering.</title>
        <authorList>
            <person name="Blanchard K."/>
            <person name="Robic S."/>
            <person name="Matsumura I."/>
        </authorList>
    </citation>
    <scope>NUCLEOTIDE SEQUENCE [LARGE SCALE GENOMIC DNA]</scope>
    <source>
        <strain evidence="1 2">NUB3621</strain>
    </source>
</reference>
<dbReference type="EMBL" id="AOTZ01000004">
    <property type="protein sequence ID" value="EZP77600.1"/>
    <property type="molecule type" value="Genomic_DNA"/>
</dbReference>
<dbReference type="RefSeq" id="WP_043904695.1">
    <property type="nucleotide sequence ID" value="NZ_CM002692.1"/>
</dbReference>
<dbReference type="CDD" id="cd11527">
    <property type="entry name" value="NTP-PPase_dUTPase"/>
    <property type="match status" value="1"/>
</dbReference>
<evidence type="ECO:0000313" key="2">
    <source>
        <dbReference type="Proteomes" id="UP000023566"/>
    </source>
</evidence>
<keyword evidence="2" id="KW-1185">Reference proteome</keyword>
<sequence length="169" mass="20001">MNLQKLFEMQRKLDEHIEREHPRQEGEDRLAKKILALQVELGELANELPEVFKFWSNKKNNYEKALKEYVDGLHFILSIGLEIRFVNKSMDCFYGRDLVKAFNTTFYLVSKFGEFYIRYGKGCGLSDMYEEVLWYFLGLGKALGFTPEQIEAAYMEKNEINHERQDNGY</sequence>
<evidence type="ECO:0000313" key="1">
    <source>
        <dbReference type="EMBL" id="EZP77600.1"/>
    </source>
</evidence>
<gene>
    <name evidence="1" type="ORF">H839_08204</name>
</gene>
<proteinExistence type="predicted"/>